<gene>
    <name evidence="3" type="ORF">C7C56_010390</name>
</gene>
<feature type="transmembrane region" description="Helical" evidence="2">
    <location>
        <begin position="141"/>
        <end position="163"/>
    </location>
</feature>
<keyword evidence="2" id="KW-1133">Transmembrane helix</keyword>
<feature type="transmembrane region" description="Helical" evidence="2">
    <location>
        <begin position="46"/>
        <end position="70"/>
    </location>
</feature>
<proteinExistence type="predicted"/>
<feature type="transmembrane region" description="Helical" evidence="2">
    <location>
        <begin position="109"/>
        <end position="129"/>
    </location>
</feature>
<keyword evidence="4" id="KW-1185">Reference proteome</keyword>
<keyword evidence="2" id="KW-0812">Transmembrane</keyword>
<feature type="transmembrane region" description="Helical" evidence="2">
    <location>
        <begin position="175"/>
        <end position="193"/>
    </location>
</feature>
<evidence type="ECO:0008006" key="5">
    <source>
        <dbReference type="Google" id="ProtNLM"/>
    </source>
</evidence>
<dbReference type="Proteomes" id="UP000241421">
    <property type="component" value="Unassembled WGS sequence"/>
</dbReference>
<reference evidence="3 4" key="1">
    <citation type="submission" date="2018-04" db="EMBL/GenBank/DDBJ databases">
        <title>Massilia violaceinigra sp. nov., a novel purple-pigmented bacterium isolated from Tianshan glacier, Xinjiang, China.</title>
        <authorList>
            <person name="Wang H."/>
        </authorList>
    </citation>
    <scope>NUCLEOTIDE SEQUENCE [LARGE SCALE GENOMIC DNA]</scope>
    <source>
        <strain evidence="3 4">B448-2</strain>
    </source>
</reference>
<feature type="transmembrane region" description="Helical" evidence="2">
    <location>
        <begin position="325"/>
        <end position="345"/>
    </location>
</feature>
<evidence type="ECO:0000313" key="4">
    <source>
        <dbReference type="Proteomes" id="UP000241421"/>
    </source>
</evidence>
<feature type="transmembrane region" description="Helical" evidence="2">
    <location>
        <begin position="20"/>
        <end position="40"/>
    </location>
</feature>
<sequence length="428" mass="47105">MNAMPDTAARAPGTLRGEQAWATAAFTLLFPGFFFYHTALGLGLSGAFLGGFFAIVALVFAPPLCFIYGYKLKFVPNFLHKSDVFFGLFLAYFLAVVAANAGAGANPAIVNNHLLGVLFMVMLFVIFRIADFDAPAIRRALLACLLGMSAVVFTYSVDGVFYLGALGVARDPQSLATYQGFSRSYLVTFMVFIPYTRALRWRALLYLLGAPTLFLNTARSEFVAMLFLIPIIELYYSKYKMGAVVLFILFLAAININIEALLSALPDNRMLELFDLSQSSSANKRHHLNVLGMQTIAANPIWGDYGSYAPGHYAHNVFSAWVDLGIFGFFFLLAVLIIPTIGLVLKGYFQHQTSGDFLLVFGLTCSTLLLLFTSHYFTDMMIGATLGAYSKYRLGRKYVPDSAPDFGPPPLRHPDFRQTVSQPGGPRS</sequence>
<protein>
    <recommendedName>
        <fullName evidence="5">O-antigen ligase domain-containing protein</fullName>
    </recommendedName>
</protein>
<evidence type="ECO:0000256" key="2">
    <source>
        <dbReference type="SAM" id="Phobius"/>
    </source>
</evidence>
<comment type="caution">
    <text evidence="3">The sequence shown here is derived from an EMBL/GenBank/DDBJ whole genome shotgun (WGS) entry which is preliminary data.</text>
</comment>
<name>A0A2U2HMG4_9BURK</name>
<feature type="transmembrane region" description="Helical" evidence="2">
    <location>
        <begin position="82"/>
        <end position="103"/>
    </location>
</feature>
<feature type="transmembrane region" description="Helical" evidence="2">
    <location>
        <begin position="357"/>
        <end position="377"/>
    </location>
</feature>
<feature type="transmembrane region" description="Helical" evidence="2">
    <location>
        <begin position="205"/>
        <end position="232"/>
    </location>
</feature>
<organism evidence="3 4">
    <name type="scientific">Massilia glaciei</name>
    <dbReference type="NCBI Taxonomy" id="1524097"/>
    <lineage>
        <taxon>Bacteria</taxon>
        <taxon>Pseudomonadati</taxon>
        <taxon>Pseudomonadota</taxon>
        <taxon>Betaproteobacteria</taxon>
        <taxon>Burkholderiales</taxon>
        <taxon>Oxalobacteraceae</taxon>
        <taxon>Telluria group</taxon>
        <taxon>Massilia</taxon>
    </lineage>
</organism>
<dbReference type="EMBL" id="PXWF02000155">
    <property type="protein sequence ID" value="PWF48708.1"/>
    <property type="molecule type" value="Genomic_DNA"/>
</dbReference>
<evidence type="ECO:0000313" key="3">
    <source>
        <dbReference type="EMBL" id="PWF48708.1"/>
    </source>
</evidence>
<feature type="region of interest" description="Disordered" evidence="1">
    <location>
        <begin position="404"/>
        <end position="428"/>
    </location>
</feature>
<dbReference type="AlphaFoldDB" id="A0A2U2HMG4"/>
<keyword evidence="2" id="KW-0472">Membrane</keyword>
<accession>A0A2U2HMG4</accession>
<evidence type="ECO:0000256" key="1">
    <source>
        <dbReference type="SAM" id="MobiDB-lite"/>
    </source>
</evidence>
<feature type="transmembrane region" description="Helical" evidence="2">
    <location>
        <begin position="244"/>
        <end position="265"/>
    </location>
</feature>